<proteinExistence type="predicted"/>
<accession>A0A5B7D1T3</accession>
<keyword evidence="2" id="KW-1185">Reference proteome</keyword>
<reference evidence="1 2" key="1">
    <citation type="submission" date="2019-05" db="EMBL/GenBank/DDBJ databases">
        <title>Another draft genome of Portunus trituberculatus and its Hox gene families provides insights of decapod evolution.</title>
        <authorList>
            <person name="Jeong J.-H."/>
            <person name="Song I."/>
            <person name="Kim S."/>
            <person name="Choi T."/>
            <person name="Kim D."/>
            <person name="Ryu S."/>
            <person name="Kim W."/>
        </authorList>
    </citation>
    <scope>NUCLEOTIDE SEQUENCE [LARGE SCALE GENOMIC DNA]</scope>
    <source>
        <tissue evidence="1">Muscle</tissue>
    </source>
</reference>
<dbReference type="AlphaFoldDB" id="A0A5B7D1T3"/>
<evidence type="ECO:0000313" key="1">
    <source>
        <dbReference type="EMBL" id="MPC15171.1"/>
    </source>
</evidence>
<sequence>MIIVTTIIKLHEEEEEDEEKEEEEGDVSENNRGRSCVFITGIVLPRRHLHIYASVASEVLVYMGKEMTEEVSRACRSLPPLLHRLANVTLAQLCIFRIINSRITLRCSLT</sequence>
<name>A0A5B7D1T3_PORTR</name>
<evidence type="ECO:0000313" key="2">
    <source>
        <dbReference type="Proteomes" id="UP000324222"/>
    </source>
</evidence>
<dbReference type="Proteomes" id="UP000324222">
    <property type="component" value="Unassembled WGS sequence"/>
</dbReference>
<gene>
    <name evidence="1" type="ORF">E2C01_007955</name>
</gene>
<dbReference type="EMBL" id="VSRR010000406">
    <property type="protein sequence ID" value="MPC15171.1"/>
    <property type="molecule type" value="Genomic_DNA"/>
</dbReference>
<organism evidence="1 2">
    <name type="scientific">Portunus trituberculatus</name>
    <name type="common">Swimming crab</name>
    <name type="synonym">Neptunus trituberculatus</name>
    <dbReference type="NCBI Taxonomy" id="210409"/>
    <lineage>
        <taxon>Eukaryota</taxon>
        <taxon>Metazoa</taxon>
        <taxon>Ecdysozoa</taxon>
        <taxon>Arthropoda</taxon>
        <taxon>Crustacea</taxon>
        <taxon>Multicrustacea</taxon>
        <taxon>Malacostraca</taxon>
        <taxon>Eumalacostraca</taxon>
        <taxon>Eucarida</taxon>
        <taxon>Decapoda</taxon>
        <taxon>Pleocyemata</taxon>
        <taxon>Brachyura</taxon>
        <taxon>Eubrachyura</taxon>
        <taxon>Portunoidea</taxon>
        <taxon>Portunidae</taxon>
        <taxon>Portuninae</taxon>
        <taxon>Portunus</taxon>
    </lineage>
</organism>
<comment type="caution">
    <text evidence="1">The sequence shown here is derived from an EMBL/GenBank/DDBJ whole genome shotgun (WGS) entry which is preliminary data.</text>
</comment>
<protein>
    <submittedName>
        <fullName evidence="1">Uncharacterized protein</fullName>
    </submittedName>
</protein>